<dbReference type="AlphaFoldDB" id="A0A7S2DWL1"/>
<sequence>MKLFTILFASLGLAASAFGVTPQSTHKNLPAASLSPLRKNGPSGTSALFRNPEVTRGGAVPGWAAYNEALDKNPLTAKACTSLVGWGIGDLLAQVFINKSNPFDWKRLITLSIFGFIYHGPSGHYFYNWLDSKIEGTEAKHVAAKVAIDQIFWCPIFMSVFFTYLGLVNGDSFSTIGNKIKSDLLTACQGSWKVWPIVHAVNFKFISTKHRLVFINGVQIAFNMFLSIIGSKK</sequence>
<dbReference type="InterPro" id="IPR007248">
    <property type="entry name" value="Mpv17_PMP22"/>
</dbReference>
<evidence type="ECO:0000256" key="3">
    <source>
        <dbReference type="ARBA" id="ARBA00022692"/>
    </source>
</evidence>
<comment type="similarity">
    <text evidence="2 6">Belongs to the peroxisomal membrane protein PXMP2/4 family.</text>
</comment>
<dbReference type="Pfam" id="PF04117">
    <property type="entry name" value="Mpv17_PMP22"/>
    <property type="match status" value="1"/>
</dbReference>
<dbReference type="GO" id="GO:0005737">
    <property type="term" value="C:cytoplasm"/>
    <property type="evidence" value="ECO:0007669"/>
    <property type="project" value="TreeGrafter"/>
</dbReference>
<dbReference type="PANTHER" id="PTHR11266:SF17">
    <property type="entry name" value="PROTEIN MPV17"/>
    <property type="match status" value="1"/>
</dbReference>
<evidence type="ECO:0000256" key="4">
    <source>
        <dbReference type="ARBA" id="ARBA00022989"/>
    </source>
</evidence>
<reference evidence="9" key="1">
    <citation type="submission" date="2021-01" db="EMBL/GenBank/DDBJ databases">
        <authorList>
            <person name="Corre E."/>
            <person name="Pelletier E."/>
            <person name="Niang G."/>
            <person name="Scheremetjew M."/>
            <person name="Finn R."/>
            <person name="Kale V."/>
            <person name="Holt S."/>
            <person name="Cochrane G."/>
            <person name="Meng A."/>
            <person name="Brown T."/>
            <person name="Cohen L."/>
        </authorList>
    </citation>
    <scope>NUCLEOTIDE SEQUENCE</scope>
    <source>
        <strain evidence="9">CCMP826</strain>
    </source>
</reference>
<keyword evidence="8" id="KW-0732">Signal</keyword>
<evidence type="ECO:0000256" key="8">
    <source>
        <dbReference type="SAM" id="SignalP"/>
    </source>
</evidence>
<keyword evidence="4" id="KW-1133">Transmembrane helix</keyword>
<accession>A0A7S2DWL1</accession>
<dbReference type="PANTHER" id="PTHR11266">
    <property type="entry name" value="PEROXISOMAL MEMBRANE PROTEIN 2, PXMP2 MPV17"/>
    <property type="match status" value="1"/>
</dbReference>
<feature type="signal peptide" evidence="8">
    <location>
        <begin position="1"/>
        <end position="19"/>
    </location>
</feature>
<evidence type="ECO:0000313" key="9">
    <source>
        <dbReference type="EMBL" id="CAD9466240.1"/>
    </source>
</evidence>
<dbReference type="EMBL" id="HBGV01000465">
    <property type="protein sequence ID" value="CAD9466240.1"/>
    <property type="molecule type" value="Transcribed_RNA"/>
</dbReference>
<proteinExistence type="inferred from homology"/>
<feature type="chain" id="PRO_5031026987" description="Peroxisomal membrane protein MPV17" evidence="8">
    <location>
        <begin position="20"/>
        <end position="233"/>
    </location>
</feature>
<keyword evidence="3" id="KW-0812">Transmembrane</keyword>
<feature type="region of interest" description="Disordered" evidence="7">
    <location>
        <begin position="31"/>
        <end position="50"/>
    </location>
</feature>
<dbReference type="GO" id="GO:0016020">
    <property type="term" value="C:membrane"/>
    <property type="evidence" value="ECO:0007669"/>
    <property type="project" value="UniProtKB-SubCell"/>
</dbReference>
<evidence type="ECO:0008006" key="10">
    <source>
        <dbReference type="Google" id="ProtNLM"/>
    </source>
</evidence>
<keyword evidence="5" id="KW-0472">Membrane</keyword>
<name>A0A7S2DWL1_9STRA</name>
<evidence type="ECO:0000256" key="1">
    <source>
        <dbReference type="ARBA" id="ARBA00004141"/>
    </source>
</evidence>
<protein>
    <recommendedName>
        <fullName evidence="10">Peroxisomal membrane protein MPV17</fullName>
    </recommendedName>
</protein>
<comment type="subcellular location">
    <subcellularLocation>
        <location evidence="1">Membrane</location>
        <topology evidence="1">Multi-pass membrane protein</topology>
    </subcellularLocation>
</comment>
<gene>
    <name evidence="9" type="ORF">HTAM1171_LOCUS309</name>
</gene>
<evidence type="ECO:0000256" key="7">
    <source>
        <dbReference type="SAM" id="MobiDB-lite"/>
    </source>
</evidence>
<evidence type="ECO:0000256" key="2">
    <source>
        <dbReference type="ARBA" id="ARBA00006824"/>
    </source>
</evidence>
<organism evidence="9">
    <name type="scientific">Helicotheca tamesis</name>
    <dbReference type="NCBI Taxonomy" id="374047"/>
    <lineage>
        <taxon>Eukaryota</taxon>
        <taxon>Sar</taxon>
        <taxon>Stramenopiles</taxon>
        <taxon>Ochrophyta</taxon>
        <taxon>Bacillariophyta</taxon>
        <taxon>Mediophyceae</taxon>
        <taxon>Lithodesmiophycidae</taxon>
        <taxon>Lithodesmiales</taxon>
        <taxon>Lithodesmiaceae</taxon>
        <taxon>Helicotheca</taxon>
    </lineage>
</organism>
<evidence type="ECO:0000256" key="5">
    <source>
        <dbReference type="ARBA" id="ARBA00023136"/>
    </source>
</evidence>
<evidence type="ECO:0000256" key="6">
    <source>
        <dbReference type="RuleBase" id="RU363053"/>
    </source>
</evidence>